<gene>
    <name evidence="1" type="primary">GTPBP8_0</name>
    <name evidence="1" type="ORF">TNCT_723521</name>
</gene>
<name>A0A8X6GX39_TRICU</name>
<sequence>MMKTSFLVPAFSKFSSLACMKSDLIYKNPYNRLKQYLEIPLLEKDNTFSPDVETIFAAQELFIPNRYHRINFITSGIGPEKFPNHDLPE</sequence>
<proteinExistence type="predicted"/>
<organism evidence="1 2">
    <name type="scientific">Trichonephila clavata</name>
    <name type="common">Joro spider</name>
    <name type="synonym">Nephila clavata</name>
    <dbReference type="NCBI Taxonomy" id="2740835"/>
    <lineage>
        <taxon>Eukaryota</taxon>
        <taxon>Metazoa</taxon>
        <taxon>Ecdysozoa</taxon>
        <taxon>Arthropoda</taxon>
        <taxon>Chelicerata</taxon>
        <taxon>Arachnida</taxon>
        <taxon>Araneae</taxon>
        <taxon>Araneomorphae</taxon>
        <taxon>Entelegynae</taxon>
        <taxon>Araneoidea</taxon>
        <taxon>Nephilidae</taxon>
        <taxon>Trichonephila</taxon>
    </lineage>
</organism>
<accession>A0A8X6GX39</accession>
<comment type="caution">
    <text evidence="1">The sequence shown here is derived from an EMBL/GenBank/DDBJ whole genome shotgun (WGS) entry which is preliminary data.</text>
</comment>
<keyword evidence="2" id="KW-1185">Reference proteome</keyword>
<reference evidence="1" key="1">
    <citation type="submission" date="2020-07" db="EMBL/GenBank/DDBJ databases">
        <title>Multicomponent nature underlies the extraordinary mechanical properties of spider dragline silk.</title>
        <authorList>
            <person name="Kono N."/>
            <person name="Nakamura H."/>
            <person name="Mori M."/>
            <person name="Yoshida Y."/>
            <person name="Ohtoshi R."/>
            <person name="Malay A.D."/>
            <person name="Moran D.A.P."/>
            <person name="Tomita M."/>
            <person name="Numata K."/>
            <person name="Arakawa K."/>
        </authorList>
    </citation>
    <scope>NUCLEOTIDE SEQUENCE</scope>
</reference>
<evidence type="ECO:0000313" key="2">
    <source>
        <dbReference type="Proteomes" id="UP000887116"/>
    </source>
</evidence>
<evidence type="ECO:0000313" key="1">
    <source>
        <dbReference type="EMBL" id="GFR12857.1"/>
    </source>
</evidence>
<dbReference type="AlphaFoldDB" id="A0A8X6GX39"/>
<feature type="non-terminal residue" evidence="1">
    <location>
        <position position="89"/>
    </location>
</feature>
<dbReference type="OrthoDB" id="6423612at2759"/>
<dbReference type="Proteomes" id="UP000887116">
    <property type="component" value="Unassembled WGS sequence"/>
</dbReference>
<protein>
    <submittedName>
        <fullName evidence="1">GTP-binding protein 8</fullName>
    </submittedName>
</protein>
<dbReference type="EMBL" id="BMAO01036748">
    <property type="protein sequence ID" value="GFR12857.1"/>
    <property type="molecule type" value="Genomic_DNA"/>
</dbReference>